<reference evidence="2" key="1">
    <citation type="submission" date="2016-05" db="EMBL/GenBank/DDBJ databases">
        <authorList>
            <person name="Li Y."/>
        </authorList>
    </citation>
    <scope>NUCLEOTIDE SEQUENCE [LARGE SCALE GENOMIC DNA]</scope>
    <source>
        <strain evidence="2">YIC4027</strain>
    </source>
</reference>
<dbReference type="STRING" id="1752398.A8M32_22275"/>
<gene>
    <name evidence="1" type="ORF">A8M32_22275</name>
</gene>
<comment type="caution">
    <text evidence="1">The sequence shown here is derived from an EMBL/GenBank/DDBJ whole genome shotgun (WGS) entry which is preliminary data.</text>
</comment>
<dbReference type="AlphaFoldDB" id="A0A1E3V8M5"/>
<evidence type="ECO:0000313" key="1">
    <source>
        <dbReference type="EMBL" id="ODR89176.1"/>
    </source>
</evidence>
<name>A0A1E3V8M5_9HYPH</name>
<organism evidence="1 2">
    <name type="scientific">Sinorhizobium alkalisoli</name>
    <dbReference type="NCBI Taxonomy" id="1752398"/>
    <lineage>
        <taxon>Bacteria</taxon>
        <taxon>Pseudomonadati</taxon>
        <taxon>Pseudomonadota</taxon>
        <taxon>Alphaproteobacteria</taxon>
        <taxon>Hyphomicrobiales</taxon>
        <taxon>Rhizobiaceae</taxon>
        <taxon>Sinorhizobium/Ensifer group</taxon>
        <taxon>Sinorhizobium</taxon>
    </lineage>
</organism>
<sequence length="63" mass="7112">MPHESLSRVALSDKPKHDRSVAMGIDDDDFRLHAARLLTGAERRAIRGAMKTVICIICRKIIR</sequence>
<evidence type="ECO:0000313" key="2">
    <source>
        <dbReference type="Proteomes" id="UP000094342"/>
    </source>
</evidence>
<keyword evidence="2" id="KW-1185">Reference proteome</keyword>
<accession>A0A1E3V8M5</accession>
<protein>
    <submittedName>
        <fullName evidence="1">Uncharacterized protein</fullName>
    </submittedName>
</protein>
<dbReference type="Proteomes" id="UP000094342">
    <property type="component" value="Unassembled WGS sequence"/>
</dbReference>
<dbReference type="EMBL" id="LYBW01000062">
    <property type="protein sequence ID" value="ODR89176.1"/>
    <property type="molecule type" value="Genomic_DNA"/>
</dbReference>
<proteinExistence type="predicted"/>